<gene>
    <name evidence="1" type="ORF">F0562_023243</name>
</gene>
<accession>A0A5J5BLW1</accession>
<dbReference type="AlphaFoldDB" id="A0A5J5BLW1"/>
<organism evidence="1 2">
    <name type="scientific">Nyssa sinensis</name>
    <dbReference type="NCBI Taxonomy" id="561372"/>
    <lineage>
        <taxon>Eukaryota</taxon>
        <taxon>Viridiplantae</taxon>
        <taxon>Streptophyta</taxon>
        <taxon>Embryophyta</taxon>
        <taxon>Tracheophyta</taxon>
        <taxon>Spermatophyta</taxon>
        <taxon>Magnoliopsida</taxon>
        <taxon>eudicotyledons</taxon>
        <taxon>Gunneridae</taxon>
        <taxon>Pentapetalae</taxon>
        <taxon>asterids</taxon>
        <taxon>Cornales</taxon>
        <taxon>Nyssaceae</taxon>
        <taxon>Nyssa</taxon>
    </lineage>
</organism>
<name>A0A5J5BLW1_9ASTE</name>
<dbReference type="OrthoDB" id="47007at2759"/>
<reference evidence="1 2" key="1">
    <citation type="submission" date="2019-09" db="EMBL/GenBank/DDBJ databases">
        <title>A chromosome-level genome assembly of the Chinese tupelo Nyssa sinensis.</title>
        <authorList>
            <person name="Yang X."/>
            <person name="Kang M."/>
            <person name="Yang Y."/>
            <person name="Xiong H."/>
            <person name="Wang M."/>
            <person name="Zhang Z."/>
            <person name="Wang Z."/>
            <person name="Wu H."/>
            <person name="Ma T."/>
            <person name="Liu J."/>
            <person name="Xi Z."/>
        </authorList>
    </citation>
    <scope>NUCLEOTIDE SEQUENCE [LARGE SCALE GENOMIC DNA]</scope>
    <source>
        <strain evidence="1">J267</strain>
        <tissue evidence="1">Leaf</tissue>
    </source>
</reference>
<dbReference type="EMBL" id="CM018035">
    <property type="protein sequence ID" value="KAA8542091.1"/>
    <property type="molecule type" value="Genomic_DNA"/>
</dbReference>
<evidence type="ECO:0000313" key="1">
    <source>
        <dbReference type="EMBL" id="KAA8542091.1"/>
    </source>
</evidence>
<dbReference type="Proteomes" id="UP000325577">
    <property type="component" value="Linkage Group LG12"/>
</dbReference>
<evidence type="ECO:0000313" key="2">
    <source>
        <dbReference type="Proteomes" id="UP000325577"/>
    </source>
</evidence>
<sequence>MRDVQLSLVPVARAEGCAKAIVKGACRGERYVTEPAWFRVTQLWMMFCPEVVEWICKLLFVTSPGTSPREAASKKIQDLTGAKKVLYPETIQLPELKSD</sequence>
<proteinExistence type="predicted"/>
<protein>
    <submittedName>
        <fullName evidence="1">Uncharacterized protein</fullName>
    </submittedName>
</protein>
<keyword evidence="2" id="KW-1185">Reference proteome</keyword>